<keyword evidence="1" id="KW-1185">Reference proteome</keyword>
<sequence>YPRDHEGRLAINDCSGLYLCGNFIRLHSSRRLAR</sequence>
<dbReference type="AlphaFoldDB" id="A0A7I4YJT8"/>
<organism evidence="1 2">
    <name type="scientific">Haemonchus contortus</name>
    <name type="common">Barber pole worm</name>
    <dbReference type="NCBI Taxonomy" id="6289"/>
    <lineage>
        <taxon>Eukaryota</taxon>
        <taxon>Metazoa</taxon>
        <taxon>Ecdysozoa</taxon>
        <taxon>Nematoda</taxon>
        <taxon>Chromadorea</taxon>
        <taxon>Rhabditida</taxon>
        <taxon>Rhabditina</taxon>
        <taxon>Rhabditomorpha</taxon>
        <taxon>Strongyloidea</taxon>
        <taxon>Trichostrongylidae</taxon>
        <taxon>Haemonchus</taxon>
    </lineage>
</organism>
<reference evidence="2" key="1">
    <citation type="submission" date="2020-12" db="UniProtKB">
        <authorList>
            <consortium name="WormBaseParasite"/>
        </authorList>
    </citation>
    <scope>IDENTIFICATION</scope>
    <source>
        <strain evidence="2">MHco3</strain>
    </source>
</reference>
<dbReference type="WBParaSite" id="HCON_00099880-00001">
    <property type="protein sequence ID" value="HCON_00099880-00001"/>
    <property type="gene ID" value="HCON_00099880"/>
</dbReference>
<accession>A0A7I4YJT8</accession>
<evidence type="ECO:0000313" key="2">
    <source>
        <dbReference type="WBParaSite" id="HCON_00099880-00001"/>
    </source>
</evidence>
<dbReference type="Proteomes" id="UP000025227">
    <property type="component" value="Unplaced"/>
</dbReference>
<proteinExistence type="predicted"/>
<protein>
    <submittedName>
        <fullName evidence="2">Gamma-glutamylputrescine oxidoreductase</fullName>
    </submittedName>
</protein>
<name>A0A7I4YJT8_HAECO</name>
<evidence type="ECO:0000313" key="1">
    <source>
        <dbReference type="Proteomes" id="UP000025227"/>
    </source>
</evidence>